<dbReference type="Proteomes" id="UP001500320">
    <property type="component" value="Unassembled WGS sequence"/>
</dbReference>
<keyword evidence="4" id="KW-1185">Reference proteome</keyword>
<reference evidence="4" key="1">
    <citation type="journal article" date="2019" name="Int. J. Syst. Evol. Microbiol.">
        <title>The Global Catalogue of Microorganisms (GCM) 10K type strain sequencing project: providing services to taxonomists for standard genome sequencing and annotation.</title>
        <authorList>
            <consortium name="The Broad Institute Genomics Platform"/>
            <consortium name="The Broad Institute Genome Sequencing Center for Infectious Disease"/>
            <person name="Wu L."/>
            <person name="Ma J."/>
        </authorList>
    </citation>
    <scope>NUCLEOTIDE SEQUENCE [LARGE SCALE GENOMIC DNA]</scope>
    <source>
        <strain evidence="4">JCM 9373</strain>
    </source>
</reference>
<feature type="signal peptide" evidence="2">
    <location>
        <begin position="1"/>
        <end position="24"/>
    </location>
</feature>
<dbReference type="PROSITE" id="PS51257">
    <property type="entry name" value="PROKAR_LIPOPROTEIN"/>
    <property type="match status" value="1"/>
</dbReference>
<evidence type="ECO:0000313" key="3">
    <source>
        <dbReference type="EMBL" id="GAA3140085.1"/>
    </source>
</evidence>
<feature type="chain" id="PRO_5045196723" evidence="2">
    <location>
        <begin position="25"/>
        <end position="308"/>
    </location>
</feature>
<gene>
    <name evidence="3" type="ORF">GCM10010466_33960</name>
</gene>
<comment type="caution">
    <text evidence="3">The sequence shown here is derived from an EMBL/GenBank/DDBJ whole genome shotgun (WGS) entry which is preliminary data.</text>
</comment>
<keyword evidence="2" id="KW-0732">Signal</keyword>
<name>A0ABP6N8X6_9ACTN</name>
<accession>A0ABP6N8X6</accession>
<evidence type="ECO:0000256" key="1">
    <source>
        <dbReference type="SAM" id="MobiDB-lite"/>
    </source>
</evidence>
<organism evidence="3 4">
    <name type="scientific">Planomonospora alba</name>
    <dbReference type="NCBI Taxonomy" id="161354"/>
    <lineage>
        <taxon>Bacteria</taxon>
        <taxon>Bacillati</taxon>
        <taxon>Actinomycetota</taxon>
        <taxon>Actinomycetes</taxon>
        <taxon>Streptosporangiales</taxon>
        <taxon>Streptosporangiaceae</taxon>
        <taxon>Planomonospora</taxon>
    </lineage>
</organism>
<feature type="compositionally biased region" description="Low complexity" evidence="1">
    <location>
        <begin position="115"/>
        <end position="132"/>
    </location>
</feature>
<sequence>MSKRSCSILALSISAAVLSGCGGAAEGTGPAPGAAANTGATANTGAAAAKDKRHRFEAVKADCMKQKGFTYVPHIRPAGPENEEERRRDSGDYRAMREYRAKYGFGVFSTHVYPDETGAPGAGPGDTADPNAKTQASLSPAQLTAYRKAKDACVAEAGKQVLGLTLKSNLDYLGQLAKAHKRARADRLDGDPELVELAGSMATCLKGKGYRVTDTRPTAIVRRGEIAFMVQQSRLGREQNPDQAGGPKLTEETVESVRPTLTPEEARPYLDKEIKAALDDLECGKDFYAAFAPKKTELQHRINDQYAF</sequence>
<evidence type="ECO:0000313" key="4">
    <source>
        <dbReference type="Proteomes" id="UP001500320"/>
    </source>
</evidence>
<feature type="region of interest" description="Disordered" evidence="1">
    <location>
        <begin position="115"/>
        <end position="136"/>
    </location>
</feature>
<feature type="region of interest" description="Disordered" evidence="1">
    <location>
        <begin position="233"/>
        <end position="260"/>
    </location>
</feature>
<dbReference type="RefSeq" id="WP_344860531.1">
    <property type="nucleotide sequence ID" value="NZ_BAAAUT010000025.1"/>
</dbReference>
<proteinExistence type="predicted"/>
<evidence type="ECO:0000256" key="2">
    <source>
        <dbReference type="SAM" id="SignalP"/>
    </source>
</evidence>
<protein>
    <submittedName>
        <fullName evidence="3">Uncharacterized protein</fullName>
    </submittedName>
</protein>
<dbReference type="EMBL" id="BAAAUT010000025">
    <property type="protein sequence ID" value="GAA3140085.1"/>
    <property type="molecule type" value="Genomic_DNA"/>
</dbReference>